<evidence type="ECO:0000313" key="2">
    <source>
        <dbReference type="Proteomes" id="UP001055811"/>
    </source>
</evidence>
<dbReference type="Proteomes" id="UP001055811">
    <property type="component" value="Linkage Group LG06"/>
</dbReference>
<sequence>MRKSKNSYCKIQTYIASYTYGTYIHTSTHTCTSQPPFRSPYKSPPLPPIPIFKPIPKFPIQTLVQKSRSFQWVRLKDDTKKEAGEKKPADAGAAKKADGGPVTVVLKLDLHCDGCAKKIIKSIRHFEGVESVKADTAGNKLTVTGKVDPTRIKERVEYKTKKKVEILSPQPKKDGGGGGEKKADEKPTEKKPADDKKPKEPQSSTVVLKIPLHCDGCIHKIKRQISKIDGVESVTPDSGKDLVTVKGTMNVKELLPHLKEKLKRKIDVVPPKKEDKGGDAKEDKKEKGDGGGDKKEKESGGGGGDTKAKGGDGDAKAAGGGGEEKKKGIEVVNKFEYSGHNPYTYTMPTYNQNYYNQNYYNQDYGVSASSSHGYVSQGYNYGHGMEYSHAPPLPPPMYLHDSRVPDSGMFSDENPNACSVM</sequence>
<comment type="caution">
    <text evidence="1">The sequence shown here is derived from an EMBL/GenBank/DDBJ whole genome shotgun (WGS) entry which is preliminary data.</text>
</comment>
<accession>A0ACB9BHD0</accession>
<reference evidence="1 2" key="2">
    <citation type="journal article" date="2022" name="Mol. Ecol. Resour.">
        <title>The genomes of chicory, endive, great burdock and yacon provide insights into Asteraceae paleo-polyploidization history and plant inulin production.</title>
        <authorList>
            <person name="Fan W."/>
            <person name="Wang S."/>
            <person name="Wang H."/>
            <person name="Wang A."/>
            <person name="Jiang F."/>
            <person name="Liu H."/>
            <person name="Zhao H."/>
            <person name="Xu D."/>
            <person name="Zhang Y."/>
        </authorList>
    </citation>
    <scope>NUCLEOTIDE SEQUENCE [LARGE SCALE GENOMIC DNA]</scope>
    <source>
        <strain evidence="2">cv. Punajuju</strain>
        <tissue evidence="1">Leaves</tissue>
    </source>
</reference>
<keyword evidence="2" id="KW-1185">Reference proteome</keyword>
<protein>
    <submittedName>
        <fullName evidence="1">Uncharacterized protein</fullName>
    </submittedName>
</protein>
<gene>
    <name evidence="1" type="ORF">L2E82_32643</name>
</gene>
<proteinExistence type="predicted"/>
<dbReference type="EMBL" id="CM042014">
    <property type="protein sequence ID" value="KAI3721626.1"/>
    <property type="molecule type" value="Genomic_DNA"/>
</dbReference>
<evidence type="ECO:0000313" key="1">
    <source>
        <dbReference type="EMBL" id="KAI3721626.1"/>
    </source>
</evidence>
<reference evidence="2" key="1">
    <citation type="journal article" date="2022" name="Mol. Ecol. Resour.">
        <title>The genomes of chicory, endive, great burdock and yacon provide insights into Asteraceae palaeo-polyploidization history and plant inulin production.</title>
        <authorList>
            <person name="Fan W."/>
            <person name="Wang S."/>
            <person name="Wang H."/>
            <person name="Wang A."/>
            <person name="Jiang F."/>
            <person name="Liu H."/>
            <person name="Zhao H."/>
            <person name="Xu D."/>
            <person name="Zhang Y."/>
        </authorList>
    </citation>
    <scope>NUCLEOTIDE SEQUENCE [LARGE SCALE GENOMIC DNA]</scope>
    <source>
        <strain evidence="2">cv. Punajuju</strain>
    </source>
</reference>
<organism evidence="1 2">
    <name type="scientific">Cichorium intybus</name>
    <name type="common">Chicory</name>
    <dbReference type="NCBI Taxonomy" id="13427"/>
    <lineage>
        <taxon>Eukaryota</taxon>
        <taxon>Viridiplantae</taxon>
        <taxon>Streptophyta</taxon>
        <taxon>Embryophyta</taxon>
        <taxon>Tracheophyta</taxon>
        <taxon>Spermatophyta</taxon>
        <taxon>Magnoliopsida</taxon>
        <taxon>eudicotyledons</taxon>
        <taxon>Gunneridae</taxon>
        <taxon>Pentapetalae</taxon>
        <taxon>asterids</taxon>
        <taxon>campanulids</taxon>
        <taxon>Asterales</taxon>
        <taxon>Asteraceae</taxon>
        <taxon>Cichorioideae</taxon>
        <taxon>Cichorieae</taxon>
        <taxon>Cichoriinae</taxon>
        <taxon>Cichorium</taxon>
    </lineage>
</organism>
<name>A0ACB9BHD0_CICIN</name>